<reference evidence="1" key="1">
    <citation type="thesis" date="2021" institute="BYU ScholarsArchive" country="Provo, UT, USA">
        <title>Applications of and Algorithms for Genome Assembly and Genomic Analyses with an Emphasis on Marine Teleosts.</title>
        <authorList>
            <person name="Pickett B.D."/>
        </authorList>
    </citation>
    <scope>NUCLEOTIDE SEQUENCE</scope>
    <source>
        <strain evidence="1">HI-2016</strain>
    </source>
</reference>
<dbReference type="AlphaFoldDB" id="A0A8T2NDF3"/>
<dbReference type="EMBL" id="JAFBMS010000066">
    <property type="protein sequence ID" value="KAG9338503.1"/>
    <property type="molecule type" value="Genomic_DNA"/>
</dbReference>
<proteinExistence type="predicted"/>
<protein>
    <submittedName>
        <fullName evidence="1">Uncharacterized protein</fullName>
    </submittedName>
</protein>
<evidence type="ECO:0000313" key="1">
    <source>
        <dbReference type="EMBL" id="KAG9338503.1"/>
    </source>
</evidence>
<comment type="caution">
    <text evidence="1">The sequence shown here is derived from an EMBL/GenBank/DDBJ whole genome shotgun (WGS) entry which is preliminary data.</text>
</comment>
<gene>
    <name evidence="1" type="ORF">JZ751_025738</name>
</gene>
<accession>A0A8T2NDF3</accession>
<keyword evidence="2" id="KW-1185">Reference proteome</keyword>
<name>A0A8T2NDF3_9TELE</name>
<dbReference type="Proteomes" id="UP000824540">
    <property type="component" value="Unassembled WGS sequence"/>
</dbReference>
<evidence type="ECO:0000313" key="2">
    <source>
        <dbReference type="Proteomes" id="UP000824540"/>
    </source>
</evidence>
<sequence length="64" mass="7695">MAIRVIQFYDHVSWKDTVLQPLFMELGQVWFSTPGHERLALECHRFSYSRFEVMTLPENDDTFQ</sequence>
<organism evidence="1 2">
    <name type="scientific">Albula glossodonta</name>
    <name type="common">roundjaw bonefish</name>
    <dbReference type="NCBI Taxonomy" id="121402"/>
    <lineage>
        <taxon>Eukaryota</taxon>
        <taxon>Metazoa</taxon>
        <taxon>Chordata</taxon>
        <taxon>Craniata</taxon>
        <taxon>Vertebrata</taxon>
        <taxon>Euteleostomi</taxon>
        <taxon>Actinopterygii</taxon>
        <taxon>Neopterygii</taxon>
        <taxon>Teleostei</taxon>
        <taxon>Albuliformes</taxon>
        <taxon>Albulidae</taxon>
        <taxon>Albula</taxon>
    </lineage>
</organism>